<evidence type="ECO:0000259" key="2">
    <source>
        <dbReference type="SMART" id="SM01017"/>
    </source>
</evidence>
<feature type="region of interest" description="Disordered" evidence="1">
    <location>
        <begin position="1230"/>
        <end position="1259"/>
    </location>
</feature>
<feature type="compositionally biased region" description="Polar residues" evidence="1">
    <location>
        <begin position="945"/>
        <end position="962"/>
    </location>
</feature>
<feature type="compositionally biased region" description="Basic and acidic residues" evidence="1">
    <location>
        <begin position="898"/>
        <end position="916"/>
    </location>
</feature>
<feature type="compositionally biased region" description="Basic and acidic residues" evidence="1">
    <location>
        <begin position="93"/>
        <end position="105"/>
    </location>
</feature>
<name>A0AAF1BK73_9TREE</name>
<dbReference type="InterPro" id="IPR014752">
    <property type="entry name" value="Arrestin-like_C"/>
</dbReference>
<feature type="compositionally biased region" description="Polar residues" evidence="1">
    <location>
        <begin position="1330"/>
        <end position="1349"/>
    </location>
</feature>
<feature type="region of interest" description="Disordered" evidence="1">
    <location>
        <begin position="1648"/>
        <end position="1743"/>
    </location>
</feature>
<feature type="compositionally biased region" description="Basic and acidic residues" evidence="1">
    <location>
        <begin position="963"/>
        <end position="990"/>
    </location>
</feature>
<proteinExistence type="predicted"/>
<feature type="region of interest" description="Disordered" evidence="1">
    <location>
        <begin position="857"/>
        <end position="916"/>
    </location>
</feature>
<feature type="region of interest" description="Disordered" evidence="1">
    <location>
        <begin position="1475"/>
        <end position="1530"/>
    </location>
</feature>
<feature type="compositionally biased region" description="Basic and acidic residues" evidence="1">
    <location>
        <begin position="124"/>
        <end position="134"/>
    </location>
</feature>
<feature type="compositionally biased region" description="Low complexity" evidence="1">
    <location>
        <begin position="1237"/>
        <end position="1248"/>
    </location>
</feature>
<feature type="compositionally biased region" description="Polar residues" evidence="1">
    <location>
        <begin position="1667"/>
        <end position="1677"/>
    </location>
</feature>
<dbReference type="Gene3D" id="2.60.40.640">
    <property type="match status" value="1"/>
</dbReference>
<dbReference type="InterPro" id="IPR011022">
    <property type="entry name" value="Arrestin_C-like"/>
</dbReference>
<feature type="region of interest" description="Disordered" evidence="1">
    <location>
        <begin position="1"/>
        <end position="255"/>
    </location>
</feature>
<feature type="region of interest" description="Disordered" evidence="1">
    <location>
        <begin position="1553"/>
        <end position="1633"/>
    </location>
</feature>
<feature type="compositionally biased region" description="Low complexity" evidence="1">
    <location>
        <begin position="1572"/>
        <end position="1604"/>
    </location>
</feature>
<dbReference type="EMBL" id="CP086716">
    <property type="protein sequence ID" value="WOO80730.1"/>
    <property type="molecule type" value="Genomic_DNA"/>
</dbReference>
<feature type="compositionally biased region" description="Polar residues" evidence="1">
    <location>
        <begin position="157"/>
        <end position="175"/>
    </location>
</feature>
<protein>
    <recommendedName>
        <fullName evidence="2">Arrestin C-terminal-like domain-containing protein</fullName>
    </recommendedName>
</protein>
<feature type="compositionally biased region" description="Basic and acidic residues" evidence="1">
    <location>
        <begin position="1115"/>
        <end position="1124"/>
    </location>
</feature>
<dbReference type="InterPro" id="IPR014756">
    <property type="entry name" value="Ig_E-set"/>
</dbReference>
<dbReference type="Proteomes" id="UP000827549">
    <property type="component" value="Chromosome 3"/>
</dbReference>
<feature type="compositionally biased region" description="Acidic residues" evidence="1">
    <location>
        <begin position="1306"/>
        <end position="1318"/>
    </location>
</feature>
<feature type="compositionally biased region" description="Low complexity" evidence="1">
    <location>
        <begin position="1512"/>
        <end position="1524"/>
    </location>
</feature>
<evidence type="ECO:0000313" key="3">
    <source>
        <dbReference type="EMBL" id="WOO80730.1"/>
    </source>
</evidence>
<gene>
    <name evidence="3" type="ORF">LOC62_03G004248</name>
</gene>
<feature type="region of interest" description="Disordered" evidence="1">
    <location>
        <begin position="937"/>
        <end position="1124"/>
    </location>
</feature>
<feature type="compositionally biased region" description="Acidic residues" evidence="1">
    <location>
        <begin position="1012"/>
        <end position="1021"/>
    </location>
</feature>
<keyword evidence="4" id="KW-1185">Reference proteome</keyword>
<dbReference type="Pfam" id="PF02752">
    <property type="entry name" value="Arrestin_C"/>
    <property type="match status" value="1"/>
</dbReference>
<feature type="compositionally biased region" description="Pro residues" evidence="1">
    <location>
        <begin position="219"/>
        <end position="228"/>
    </location>
</feature>
<sequence>MNTAAPAPPVSTQSTAFGLRPTHNLSPARSNGFPSFSSFNQPVIQQKYAPAASSPLKPRPQNRNSAFEDAPSDGDVFNDRLSTGEWEIASPNKDIRHSRSSEWLKRISRSTGNTNSTESDDEDEKLRLPADHPRSNGAGVVRSPSGAAKGLGAIVPSPSNTSLTPRTEDSYTAQFPNPPNMPSQQAGPNPNYNTGNSANGYSPAAVQQRAYTDGQRNSAPPPPRPQPWPAQASPGQPQHEVDQNRLSNPLVDPFGVQHSRNSALLAASTGGMVMLPSTGGNYLPGKGPGEDGSKKKRRPQSYVPPRTSQASSSSSGYFQPDFSRPASRPWTNSPSPVERSTSPTTNNSRDEQTPKRRTHARRHSDGDVLLSRQGTLFHPAADEARSAQELEIMLGKPRSRRLSANRLLPAPDVPYEDKVRLEASKKSKARVELDVVLERECVIEGGELRGRLEVVVRGGKRTKDLRVGAGKIRVLGFEEMPGHGASTLRHIFYQHQYHLPVFQETANGPRTSLFGSGSDEEGFRLANEGTHAIPFAVPLPLGGGAKGSYTAPGGKGPVIRYVVVASVKLHIPTKNKRAIAHFYRPVVILPYHNPAVALGPLRSPLFAQTDGTLGWALGGEKGRVSLIATLGRQIWVAGQRVWAEITVQNDSNKKITKYSAAVIQTVETWTTGGKGAKPTIATVRNKISEEVVEADFMDVGSGHVTGKGWWTGLEPGESNRWDISVPIPSGYLSIPRSRFIEVSYVLRVTINNNIYVDVPLELINFLSVDPPPMPSDVRRAMNRLPVATTPPLPAGAAVPIAGPSRDLRGPNQVYGVDALGISYVRQHVRDDSAGNMSAARTSSTTLHLDNIAGPIASVQPGYTGADLSPRPQSPGSMYSNERGAASAAHSMTRAKQLTAEHRTLSESGHSIDDEERNHVLVEANRREGRQQSLAALEADNEETEWLSNRNSSSTQDANSSGSHELRPKSAESVHEAEEGGQHSDAEESGERTPVVTPAPPFRSSFLPHISEAEEEDDDMLEEVMSSVNGDNQRGKFYDDDDRDELSSDLAPVTPTLTRQSPFLLDVPSPRLGQEDPAPRRSLEERLASAVGRPLPASPVTSSSTHGATLAAPENETTRDRPKSVDYAEPIYIGDLSQEFDHDPGYDADIVSEGHSTVGGLPSPRAFGGRREGIKHSLSLPLASSTRDGMPVLPSPGSARDIHWGPQFRSVSGVSASNLWVDVEPPVKSPSAMTFGAQSQPNSQPSSWSGHSPNAPHEATMVQGPEVPAAVPVTSQLHRDHEHRNLAAMATEIQRDHEVRNLAGAAQDDDQDYGSEEELAPPNLSGLQRVFTGSSDDNSPSVQSFFTANSGEVDARDEDEAMPPLAPASESASSEDHATIESPTIPSAPTYNPTPPVYTLPLPPPPDGAKRSSMTVPDRFRPAPPPAPLSEDSHDSHYAPSMASTAHGSEVLPNVKNKIAALESREDALRKFTVASSIGLEPPTPPAASSQAPGSKRRSYTAALGSPRSGALSSRSPGPRAPRSPQFGLDELSDASTSAYVARHVYAESIDMGALSTPTTPTGPKWQHRAAPSWDNSTSEDLSSSASKLLSRALSSSSSRTNSTTATDVELALSSPARSPVIGPRGPRQPGWTKTGVASTALAALAAESYGSDAKAPEPSFSIPRPSYSPSPGQTPTKAPSPLPLINSESASLESVSMMSHGLHPAERQPLSVQSTGSSGFGSTGWTGGSMRLPPVGGRAPNYK</sequence>
<dbReference type="RefSeq" id="XP_062626762.1">
    <property type="nucleotide sequence ID" value="XM_062770778.1"/>
</dbReference>
<dbReference type="SUPFAM" id="SSF81296">
    <property type="entry name" value="E set domains"/>
    <property type="match status" value="1"/>
</dbReference>
<feature type="compositionally biased region" description="Polar residues" evidence="1">
    <location>
        <begin position="329"/>
        <end position="347"/>
    </location>
</feature>
<evidence type="ECO:0000256" key="1">
    <source>
        <dbReference type="SAM" id="MobiDB-lite"/>
    </source>
</evidence>
<feature type="compositionally biased region" description="Polar residues" evidence="1">
    <location>
        <begin position="182"/>
        <end position="200"/>
    </location>
</feature>
<feature type="region of interest" description="Disordered" evidence="1">
    <location>
        <begin position="277"/>
        <end position="370"/>
    </location>
</feature>
<accession>A0AAF1BK73</accession>
<evidence type="ECO:0000313" key="4">
    <source>
        <dbReference type="Proteomes" id="UP000827549"/>
    </source>
</evidence>
<dbReference type="GeneID" id="87807486"/>
<reference evidence="3" key="1">
    <citation type="submission" date="2023-10" db="EMBL/GenBank/DDBJ databases">
        <authorList>
            <person name="Noh H."/>
        </authorList>
    </citation>
    <scope>NUCLEOTIDE SEQUENCE</scope>
    <source>
        <strain evidence="3">DUCC4014</strain>
    </source>
</reference>
<feature type="compositionally biased region" description="Gly residues" evidence="1">
    <location>
        <begin position="1718"/>
        <end position="1727"/>
    </location>
</feature>
<feature type="compositionally biased region" description="Polar residues" evidence="1">
    <location>
        <begin position="23"/>
        <end position="44"/>
    </location>
</feature>
<feature type="compositionally biased region" description="Polar residues" evidence="1">
    <location>
        <begin position="1686"/>
        <end position="1697"/>
    </location>
</feature>
<dbReference type="SMART" id="SM01017">
    <property type="entry name" value="Arrestin_C"/>
    <property type="match status" value="1"/>
</dbReference>
<feature type="domain" description="Arrestin C-terminal-like" evidence="2">
    <location>
        <begin position="620"/>
        <end position="765"/>
    </location>
</feature>
<feature type="compositionally biased region" description="Pro residues" evidence="1">
    <location>
        <begin position="1391"/>
        <end position="1406"/>
    </location>
</feature>
<feature type="compositionally biased region" description="Basic and acidic residues" evidence="1">
    <location>
        <begin position="1072"/>
        <end position="1086"/>
    </location>
</feature>
<organism evidence="3 4">
    <name type="scientific">Vanrija pseudolonga</name>
    <dbReference type="NCBI Taxonomy" id="143232"/>
    <lineage>
        <taxon>Eukaryota</taxon>
        <taxon>Fungi</taxon>
        <taxon>Dikarya</taxon>
        <taxon>Basidiomycota</taxon>
        <taxon>Agaricomycotina</taxon>
        <taxon>Tremellomycetes</taxon>
        <taxon>Trichosporonales</taxon>
        <taxon>Trichosporonaceae</taxon>
        <taxon>Vanrija</taxon>
    </lineage>
</organism>
<feature type="region of interest" description="Disordered" evidence="1">
    <location>
        <begin position="1305"/>
        <end position="1452"/>
    </location>
</feature>